<keyword evidence="1" id="KW-0472">Membrane</keyword>
<evidence type="ECO:0000256" key="1">
    <source>
        <dbReference type="SAM" id="Phobius"/>
    </source>
</evidence>
<gene>
    <name evidence="2" type="ORF">APS56_01200</name>
</gene>
<name>A0A0P0CZX8_9FLAO</name>
<keyword evidence="1" id="KW-0812">Transmembrane</keyword>
<evidence type="ECO:0000313" key="3">
    <source>
        <dbReference type="Proteomes" id="UP000057981"/>
    </source>
</evidence>
<proteinExistence type="predicted"/>
<dbReference type="EMBL" id="CP012898">
    <property type="protein sequence ID" value="ALJ03850.1"/>
    <property type="molecule type" value="Genomic_DNA"/>
</dbReference>
<keyword evidence="3" id="KW-1185">Reference proteome</keyword>
<sequence>MVIFKLLTTVLYMKSSGFYALIFRIITDFKFIKFIFVKALKPLFFIYVLSLKSIKLDINQKEQKRELRLIYTVKL</sequence>
<dbReference type="KEGG" id="ahz:APS56_01200"/>
<dbReference type="AlphaFoldDB" id="A0A0P0CZX8"/>
<reference evidence="2 3" key="1">
    <citation type="submission" date="2015-10" db="EMBL/GenBank/DDBJ databases">
        <authorList>
            <person name="Gilbert D.G."/>
        </authorList>
    </citation>
    <scope>NUCLEOTIDE SEQUENCE [LARGE SCALE GENOMIC DNA]</scope>
    <source>
        <strain evidence="3">HZ-22</strain>
    </source>
</reference>
<dbReference type="Proteomes" id="UP000057981">
    <property type="component" value="Chromosome"/>
</dbReference>
<accession>A0A0P0CZX8</accession>
<protein>
    <submittedName>
        <fullName evidence="2">Uncharacterized protein</fullName>
    </submittedName>
</protein>
<feature type="transmembrane region" description="Helical" evidence="1">
    <location>
        <begin position="7"/>
        <end position="26"/>
    </location>
</feature>
<evidence type="ECO:0000313" key="2">
    <source>
        <dbReference type="EMBL" id="ALJ03850.1"/>
    </source>
</evidence>
<dbReference type="STRING" id="1736674.APS56_01200"/>
<keyword evidence="1" id="KW-1133">Transmembrane helix</keyword>
<organism evidence="2 3">
    <name type="scientific">Pseudalgibacter alginicilyticus</name>
    <dbReference type="NCBI Taxonomy" id="1736674"/>
    <lineage>
        <taxon>Bacteria</taxon>
        <taxon>Pseudomonadati</taxon>
        <taxon>Bacteroidota</taxon>
        <taxon>Flavobacteriia</taxon>
        <taxon>Flavobacteriales</taxon>
        <taxon>Flavobacteriaceae</taxon>
        <taxon>Pseudalgibacter</taxon>
    </lineage>
</organism>